<gene>
    <name evidence="2" type="ORF">GQ43DRAFT_478886</name>
</gene>
<keyword evidence="3" id="KW-1185">Reference proteome</keyword>
<evidence type="ECO:0000313" key="3">
    <source>
        <dbReference type="Proteomes" id="UP000799536"/>
    </source>
</evidence>
<name>A0A9P4N1B7_9PLEO</name>
<dbReference type="EMBL" id="ML993897">
    <property type="protein sequence ID" value="KAF2203660.1"/>
    <property type="molecule type" value="Genomic_DNA"/>
</dbReference>
<protein>
    <submittedName>
        <fullName evidence="2">Uncharacterized protein</fullName>
    </submittedName>
</protein>
<dbReference type="Proteomes" id="UP000799536">
    <property type="component" value="Unassembled WGS sequence"/>
</dbReference>
<comment type="caution">
    <text evidence="2">The sequence shown here is derived from an EMBL/GenBank/DDBJ whole genome shotgun (WGS) entry which is preliminary data.</text>
</comment>
<feature type="compositionally biased region" description="Polar residues" evidence="1">
    <location>
        <begin position="170"/>
        <end position="179"/>
    </location>
</feature>
<dbReference type="AlphaFoldDB" id="A0A9P4N1B7"/>
<accession>A0A9P4N1B7</accession>
<organism evidence="2 3">
    <name type="scientific">Delitschia confertaspora ATCC 74209</name>
    <dbReference type="NCBI Taxonomy" id="1513339"/>
    <lineage>
        <taxon>Eukaryota</taxon>
        <taxon>Fungi</taxon>
        <taxon>Dikarya</taxon>
        <taxon>Ascomycota</taxon>
        <taxon>Pezizomycotina</taxon>
        <taxon>Dothideomycetes</taxon>
        <taxon>Pleosporomycetidae</taxon>
        <taxon>Pleosporales</taxon>
        <taxon>Delitschiaceae</taxon>
        <taxon>Delitschia</taxon>
    </lineage>
</organism>
<evidence type="ECO:0000313" key="2">
    <source>
        <dbReference type="EMBL" id="KAF2203660.1"/>
    </source>
</evidence>
<dbReference type="OrthoDB" id="4821700at2759"/>
<evidence type="ECO:0000256" key="1">
    <source>
        <dbReference type="SAM" id="MobiDB-lite"/>
    </source>
</evidence>
<feature type="region of interest" description="Disordered" evidence="1">
    <location>
        <begin position="157"/>
        <end position="179"/>
    </location>
</feature>
<sequence>MTASWLYCFRGGWAPSANLRRVALGITLQIMQQWAGEAAEGKPDLPDDDKEDVRRKIICISGTTTQRISTPSFASRLRGTTSKLMILSPTITTLISALTMTQTQRKKPRRTINITLSGVHEIEIVLIIERERFTPLANPTLPDAQKLKSACAYPSFKTPEKPVEQPVAPATNQCRKSNI</sequence>
<reference evidence="2" key="1">
    <citation type="journal article" date="2020" name="Stud. Mycol.">
        <title>101 Dothideomycetes genomes: a test case for predicting lifestyles and emergence of pathogens.</title>
        <authorList>
            <person name="Haridas S."/>
            <person name="Albert R."/>
            <person name="Binder M."/>
            <person name="Bloem J."/>
            <person name="Labutti K."/>
            <person name="Salamov A."/>
            <person name="Andreopoulos B."/>
            <person name="Baker S."/>
            <person name="Barry K."/>
            <person name="Bills G."/>
            <person name="Bluhm B."/>
            <person name="Cannon C."/>
            <person name="Castanera R."/>
            <person name="Culley D."/>
            <person name="Daum C."/>
            <person name="Ezra D."/>
            <person name="Gonzalez J."/>
            <person name="Henrissat B."/>
            <person name="Kuo A."/>
            <person name="Liang C."/>
            <person name="Lipzen A."/>
            <person name="Lutzoni F."/>
            <person name="Magnuson J."/>
            <person name="Mondo S."/>
            <person name="Nolan M."/>
            <person name="Ohm R."/>
            <person name="Pangilinan J."/>
            <person name="Park H.-J."/>
            <person name="Ramirez L."/>
            <person name="Alfaro M."/>
            <person name="Sun H."/>
            <person name="Tritt A."/>
            <person name="Yoshinaga Y."/>
            <person name="Zwiers L.-H."/>
            <person name="Turgeon B."/>
            <person name="Goodwin S."/>
            <person name="Spatafora J."/>
            <person name="Crous P."/>
            <person name="Grigoriev I."/>
        </authorList>
    </citation>
    <scope>NUCLEOTIDE SEQUENCE</scope>
    <source>
        <strain evidence="2">ATCC 74209</strain>
    </source>
</reference>
<proteinExistence type="predicted"/>